<keyword evidence="3" id="KW-0344">Guanine-nucleotide releasing factor</keyword>
<dbReference type="SMART" id="SM00409">
    <property type="entry name" value="IG"/>
    <property type="match status" value="1"/>
</dbReference>
<evidence type="ECO:0000259" key="5">
    <source>
        <dbReference type="PROSITE" id="PS50010"/>
    </source>
</evidence>
<dbReference type="InterPro" id="IPR013783">
    <property type="entry name" value="Ig-like_fold"/>
</dbReference>
<feature type="region of interest" description="Disordered" evidence="4">
    <location>
        <begin position="180"/>
        <end position="242"/>
    </location>
</feature>
<feature type="compositionally biased region" description="Polar residues" evidence="4">
    <location>
        <begin position="470"/>
        <end position="484"/>
    </location>
</feature>
<dbReference type="GO" id="GO:0035556">
    <property type="term" value="P:intracellular signal transduction"/>
    <property type="evidence" value="ECO:0007669"/>
    <property type="project" value="InterPro"/>
</dbReference>
<feature type="compositionally biased region" description="Low complexity" evidence="4">
    <location>
        <begin position="512"/>
        <end position="522"/>
    </location>
</feature>
<evidence type="ECO:0000256" key="3">
    <source>
        <dbReference type="ARBA" id="ARBA00022658"/>
    </source>
</evidence>
<dbReference type="OrthoDB" id="10256089at2759"/>
<name>A0A5B7CK58_PORTR</name>
<evidence type="ECO:0000256" key="2">
    <source>
        <dbReference type="ARBA" id="ARBA00022490"/>
    </source>
</evidence>
<dbReference type="InterPro" id="IPR013098">
    <property type="entry name" value="Ig_I-set"/>
</dbReference>
<dbReference type="InterPro" id="IPR047053">
    <property type="entry name" value="Kalirin_TRIO_SH3_2"/>
</dbReference>
<reference evidence="7 8" key="1">
    <citation type="submission" date="2019-05" db="EMBL/GenBank/DDBJ databases">
        <title>Another draft genome of Portunus trituberculatus and its Hox gene families provides insights of decapod evolution.</title>
        <authorList>
            <person name="Jeong J.-H."/>
            <person name="Song I."/>
            <person name="Kim S."/>
            <person name="Choi T."/>
            <person name="Kim D."/>
            <person name="Ryu S."/>
            <person name="Kim W."/>
        </authorList>
    </citation>
    <scope>NUCLEOTIDE SEQUENCE [LARGE SCALE GENOMIC DNA]</scope>
    <source>
        <tissue evidence="7">Muscle</tissue>
    </source>
</reference>
<dbReference type="Pfam" id="PF23587">
    <property type="entry name" value="SH3_KALRN"/>
    <property type="match status" value="1"/>
</dbReference>
<feature type="compositionally biased region" description="Pro residues" evidence="4">
    <location>
        <begin position="523"/>
        <end position="532"/>
    </location>
</feature>
<dbReference type="Pfam" id="PF00621">
    <property type="entry name" value="RhoGEF"/>
    <property type="match status" value="1"/>
</dbReference>
<dbReference type="PANTHER" id="PTHR22826">
    <property type="entry name" value="RHO GUANINE EXCHANGE FACTOR-RELATED"/>
    <property type="match status" value="1"/>
</dbReference>
<organism evidence="7 8">
    <name type="scientific">Portunus trituberculatus</name>
    <name type="common">Swimming crab</name>
    <name type="synonym">Neptunus trituberculatus</name>
    <dbReference type="NCBI Taxonomy" id="210409"/>
    <lineage>
        <taxon>Eukaryota</taxon>
        <taxon>Metazoa</taxon>
        <taxon>Ecdysozoa</taxon>
        <taxon>Arthropoda</taxon>
        <taxon>Crustacea</taxon>
        <taxon>Multicrustacea</taxon>
        <taxon>Malacostraca</taxon>
        <taxon>Eumalacostraca</taxon>
        <taxon>Eucarida</taxon>
        <taxon>Decapoda</taxon>
        <taxon>Pleocyemata</taxon>
        <taxon>Brachyura</taxon>
        <taxon>Eubrachyura</taxon>
        <taxon>Portunoidea</taxon>
        <taxon>Portunidae</taxon>
        <taxon>Portuninae</taxon>
        <taxon>Portunus</taxon>
    </lineage>
</organism>
<evidence type="ECO:0000256" key="1">
    <source>
        <dbReference type="ARBA" id="ARBA00004496"/>
    </source>
</evidence>
<dbReference type="SUPFAM" id="SSF48065">
    <property type="entry name" value="DBL homology domain (DH-domain)"/>
    <property type="match status" value="1"/>
</dbReference>
<dbReference type="PROSITE" id="PS50835">
    <property type="entry name" value="IG_LIKE"/>
    <property type="match status" value="1"/>
</dbReference>
<dbReference type="SUPFAM" id="SSF48726">
    <property type="entry name" value="Immunoglobulin"/>
    <property type="match status" value="1"/>
</dbReference>
<dbReference type="FunFam" id="1.20.900.10:FF:000008">
    <property type="entry name" value="rho guanine nucleotide exchange factor 25"/>
    <property type="match status" value="1"/>
</dbReference>
<feature type="compositionally biased region" description="Basic and acidic residues" evidence="4">
    <location>
        <begin position="721"/>
        <end position="737"/>
    </location>
</feature>
<dbReference type="Gene3D" id="1.20.900.10">
    <property type="entry name" value="Dbl homology (DH) domain"/>
    <property type="match status" value="1"/>
</dbReference>
<dbReference type="GO" id="GO:0019898">
    <property type="term" value="C:extrinsic component of membrane"/>
    <property type="evidence" value="ECO:0007669"/>
    <property type="project" value="TreeGrafter"/>
</dbReference>
<evidence type="ECO:0000313" key="8">
    <source>
        <dbReference type="Proteomes" id="UP000324222"/>
    </source>
</evidence>
<feature type="domain" description="DH" evidence="5">
    <location>
        <begin position="274"/>
        <end position="456"/>
    </location>
</feature>
<dbReference type="GO" id="GO:0007411">
    <property type="term" value="P:axon guidance"/>
    <property type="evidence" value="ECO:0007669"/>
    <property type="project" value="TreeGrafter"/>
</dbReference>
<dbReference type="PROSITE" id="PS50010">
    <property type="entry name" value="DH_2"/>
    <property type="match status" value="1"/>
</dbReference>
<dbReference type="PANTHER" id="PTHR22826:SF106">
    <property type="entry name" value="TRIO, ISOFORM A"/>
    <property type="match status" value="1"/>
</dbReference>
<dbReference type="Gene3D" id="2.60.40.10">
    <property type="entry name" value="Immunoglobulins"/>
    <property type="match status" value="1"/>
</dbReference>
<dbReference type="InterPro" id="IPR051336">
    <property type="entry name" value="RhoGEF_Guanine_NuclExch_SF"/>
</dbReference>
<feature type="region of interest" description="Disordered" evidence="4">
    <location>
        <begin position="508"/>
        <end position="618"/>
    </location>
</feature>
<feature type="compositionally biased region" description="Basic and acidic residues" evidence="4">
    <location>
        <begin position="546"/>
        <end position="556"/>
    </location>
</feature>
<proteinExistence type="predicted"/>
<dbReference type="SMART" id="SM00325">
    <property type="entry name" value="RhoGEF"/>
    <property type="match status" value="1"/>
</dbReference>
<dbReference type="InterPro" id="IPR035899">
    <property type="entry name" value="DBL_dom_sf"/>
</dbReference>
<comment type="caution">
    <text evidence="7">The sequence shown here is derived from an EMBL/GenBank/DDBJ whole genome shotgun (WGS) entry which is preliminary data.</text>
</comment>
<gene>
    <name evidence="7" type="primary">TRIO</name>
    <name evidence="7" type="ORF">E2C01_001787</name>
</gene>
<dbReference type="GO" id="GO:0005737">
    <property type="term" value="C:cytoplasm"/>
    <property type="evidence" value="ECO:0007669"/>
    <property type="project" value="UniProtKB-SubCell"/>
</dbReference>
<evidence type="ECO:0000256" key="4">
    <source>
        <dbReference type="SAM" id="MobiDB-lite"/>
    </source>
</evidence>
<dbReference type="EMBL" id="VSRR010000058">
    <property type="protein sequence ID" value="MPC09181.1"/>
    <property type="molecule type" value="Genomic_DNA"/>
</dbReference>
<dbReference type="SUPFAM" id="SSF50044">
    <property type="entry name" value="SH3-domain"/>
    <property type="match status" value="1"/>
</dbReference>
<feature type="compositionally biased region" description="Basic and acidic residues" evidence="4">
    <location>
        <begin position="600"/>
        <end position="612"/>
    </location>
</feature>
<keyword evidence="2" id="KW-0963">Cytoplasm</keyword>
<dbReference type="Gene3D" id="2.30.30.40">
    <property type="entry name" value="SH3 Domains"/>
    <property type="match status" value="1"/>
</dbReference>
<evidence type="ECO:0000313" key="7">
    <source>
        <dbReference type="EMBL" id="MPC09181.1"/>
    </source>
</evidence>
<dbReference type="Proteomes" id="UP000324222">
    <property type="component" value="Unassembled WGS sequence"/>
</dbReference>
<dbReference type="GO" id="GO:0005085">
    <property type="term" value="F:guanyl-nucleotide exchange factor activity"/>
    <property type="evidence" value="ECO:0007669"/>
    <property type="project" value="UniProtKB-KW"/>
</dbReference>
<dbReference type="AlphaFoldDB" id="A0A5B7CK58"/>
<dbReference type="PROSITE" id="PS00741">
    <property type="entry name" value="DH_1"/>
    <property type="match status" value="1"/>
</dbReference>
<dbReference type="InterPro" id="IPR003599">
    <property type="entry name" value="Ig_sub"/>
</dbReference>
<protein>
    <submittedName>
        <fullName evidence="7">Triple functional domain protein</fullName>
    </submittedName>
</protein>
<feature type="region of interest" description="Disordered" evidence="4">
    <location>
        <begin position="712"/>
        <end position="741"/>
    </location>
</feature>
<sequence>MTVLSLQQSTSVALKTAEGTTTDLATEIENIVKEKMDDAVTPQEAAALCQDSMYRLNTTYLHSVINSSPVTYTSDHPTVCDFTAYLAMPDHTTVTVIHDTLYPDGDTKDSWLSMGEERLSSLSSYDDLENKSLSRISNHVEKKFSRTVSWCREHLGSKKTKQKIQRYNEVVEERKQNSEVVKGKKTKGQAEVVDGKETVQAKHEQHSETSELLKEWRSSGDGCSGDEASSPVPLTSQLSDDADLGASALPHSLLVQDTSPGDCDMTKEQRELHKRQFVVAELVETERLYVRDLADVVEGYIAEMRNPDSEMKMPENLKDGKDKMVFGNLEAIYEWHRDFFMKNIERCLEHPEEIGPAFQRSEKRLQIYVKYCQNKPNSEHIVSEFSYYFEEIRQKLGHKLQLPDLLIKPVQRLMKYQLLLRDIHKHTERAGLTQEAESIKRALNIMIVVPKAADDMMNVGRLQGVDTPGRGTTWNSSLRKTLSQPPIHHCAPTTKKKANTIDIPASQTCLHSSSTSHPSASNKPPPPPPAPPVSSNATGIPSYIPIKKDSSLDKLEAPSSPPKLKKNFFDGFRNTLRPRLKLGQDEGGEGTESFPTSPRQESKDDSYHRRWSESGSPTKVGEWNVALPAGTLVKVLADYCAVKEDEISVSRGETIQARYLVHRAATSSSPAAEGWVPSTVILPSANPENIISPPASPLSVVPPYESQMKKPWMKFRKPSFSKRDQQQRQNSQKREEPVPELPAVCSASHLPSRQMTVSLINPYHSDTENHYVQHTEKAPSGCVPASPESPVRIITPMRNVTVCPGEPAEMVCVISVAGLWLESTMVTWSGPHGQLTDPRFEMEQHRDGTLRLHLGSCRVTDAGEYTCTISCAGHSIACSARINLAHGKEHCYSNGHSL</sequence>
<feature type="domain" description="Ig-like" evidence="6">
    <location>
        <begin position="790"/>
        <end position="883"/>
    </location>
</feature>
<feature type="region of interest" description="Disordered" evidence="4">
    <location>
        <begin position="464"/>
        <end position="495"/>
    </location>
</feature>
<keyword evidence="8" id="KW-1185">Reference proteome</keyword>
<dbReference type="Pfam" id="PF07679">
    <property type="entry name" value="I-set"/>
    <property type="match status" value="1"/>
</dbReference>
<evidence type="ECO:0000259" key="6">
    <source>
        <dbReference type="PROSITE" id="PS50835"/>
    </source>
</evidence>
<dbReference type="InterPro" id="IPR007110">
    <property type="entry name" value="Ig-like_dom"/>
</dbReference>
<dbReference type="InterPro" id="IPR036179">
    <property type="entry name" value="Ig-like_dom_sf"/>
</dbReference>
<accession>A0A5B7CK58</accession>
<feature type="compositionally biased region" description="Basic and acidic residues" evidence="4">
    <location>
        <begin position="193"/>
        <end position="218"/>
    </location>
</feature>
<dbReference type="CDD" id="cd00160">
    <property type="entry name" value="RhoGEF"/>
    <property type="match status" value="1"/>
</dbReference>
<dbReference type="InterPro" id="IPR000219">
    <property type="entry name" value="DH_dom"/>
</dbReference>
<dbReference type="InterPro" id="IPR001331">
    <property type="entry name" value="GDS_CDC24_CS"/>
</dbReference>
<dbReference type="InterPro" id="IPR036028">
    <property type="entry name" value="SH3-like_dom_sf"/>
</dbReference>
<comment type="subcellular location">
    <subcellularLocation>
        <location evidence="1">Cytoplasm</location>
    </subcellularLocation>
</comment>